<keyword evidence="3" id="KW-1185">Reference proteome</keyword>
<gene>
    <name evidence="2" type="ORF">SAMN05444274_11716</name>
</gene>
<evidence type="ECO:0000313" key="3">
    <source>
        <dbReference type="Proteomes" id="UP000184164"/>
    </source>
</evidence>
<keyword evidence="1" id="KW-0175">Coiled coil</keyword>
<dbReference type="Pfam" id="PF08282">
    <property type="entry name" value="Hydrolase_3"/>
    <property type="match status" value="1"/>
</dbReference>
<dbReference type="OrthoDB" id="9814970at2"/>
<accession>A0A1M5G635</accession>
<dbReference type="GO" id="GO:0005829">
    <property type="term" value="C:cytosol"/>
    <property type="evidence" value="ECO:0007669"/>
    <property type="project" value="TreeGrafter"/>
</dbReference>
<dbReference type="InterPro" id="IPR036412">
    <property type="entry name" value="HAD-like_sf"/>
</dbReference>
<sequence>MNMKNIKLVATDLDGTFLKNDRSISQGNLEALQLLGKMDVVRVVATGRNLRKVMEVIPEEVPFDYIVYSSGAGIYNWKQKKHIYHKNISCESSNLLADYFRKRDYNFYAFNEAPENHRLWYHKGGQDCEEFERYFSFHNSFAEKLTSDSRFKKGLCQFMLIIPEDEEKYENLKNEIERQSDEIRVIRSSSPVTKGYIWAEVFNREVSKGHGVNHLCGLLGINQKDTIGVGNDYNDLDLLHYTAFSFLAENAPTDLKNRFDSVPSNENDAFAVAVKPILN</sequence>
<dbReference type="Gene3D" id="3.40.50.1000">
    <property type="entry name" value="HAD superfamily/HAD-like"/>
    <property type="match status" value="1"/>
</dbReference>
<organism evidence="2 3">
    <name type="scientific">Mariniphaga anaerophila</name>
    <dbReference type="NCBI Taxonomy" id="1484053"/>
    <lineage>
        <taxon>Bacteria</taxon>
        <taxon>Pseudomonadati</taxon>
        <taxon>Bacteroidota</taxon>
        <taxon>Bacteroidia</taxon>
        <taxon>Marinilabiliales</taxon>
        <taxon>Prolixibacteraceae</taxon>
        <taxon>Mariniphaga</taxon>
    </lineage>
</organism>
<dbReference type="EMBL" id="FQUM01000017">
    <property type="protein sequence ID" value="SHF98921.1"/>
    <property type="molecule type" value="Genomic_DNA"/>
</dbReference>
<dbReference type="Proteomes" id="UP000184164">
    <property type="component" value="Unassembled WGS sequence"/>
</dbReference>
<evidence type="ECO:0000256" key="1">
    <source>
        <dbReference type="SAM" id="Coils"/>
    </source>
</evidence>
<dbReference type="GO" id="GO:0016791">
    <property type="term" value="F:phosphatase activity"/>
    <property type="evidence" value="ECO:0007669"/>
    <property type="project" value="TreeGrafter"/>
</dbReference>
<dbReference type="PANTHER" id="PTHR10000:SF8">
    <property type="entry name" value="HAD SUPERFAMILY HYDROLASE-LIKE, TYPE 3"/>
    <property type="match status" value="1"/>
</dbReference>
<dbReference type="STRING" id="1484053.SAMN05444274_11716"/>
<feature type="coiled-coil region" evidence="1">
    <location>
        <begin position="162"/>
        <end position="189"/>
    </location>
</feature>
<dbReference type="InterPro" id="IPR023214">
    <property type="entry name" value="HAD_sf"/>
</dbReference>
<evidence type="ECO:0008006" key="4">
    <source>
        <dbReference type="Google" id="ProtNLM"/>
    </source>
</evidence>
<name>A0A1M5G635_9BACT</name>
<dbReference type="SUPFAM" id="SSF56784">
    <property type="entry name" value="HAD-like"/>
    <property type="match status" value="1"/>
</dbReference>
<dbReference type="Gene3D" id="3.30.1240.10">
    <property type="match status" value="1"/>
</dbReference>
<proteinExistence type="predicted"/>
<dbReference type="GO" id="GO:0000287">
    <property type="term" value="F:magnesium ion binding"/>
    <property type="evidence" value="ECO:0007669"/>
    <property type="project" value="TreeGrafter"/>
</dbReference>
<dbReference type="PANTHER" id="PTHR10000">
    <property type="entry name" value="PHOSPHOSERINE PHOSPHATASE"/>
    <property type="match status" value="1"/>
</dbReference>
<protein>
    <recommendedName>
        <fullName evidence="4">Cof subfamily of IIB subfamily of haloacid dehalogenase superfamily/HAD-superfamily hydrolase, subfamily IIB</fullName>
    </recommendedName>
</protein>
<dbReference type="InterPro" id="IPR006379">
    <property type="entry name" value="HAD-SF_hydro_IIB"/>
</dbReference>
<dbReference type="NCBIfam" id="TIGR01484">
    <property type="entry name" value="HAD-SF-IIB"/>
    <property type="match status" value="1"/>
</dbReference>
<evidence type="ECO:0000313" key="2">
    <source>
        <dbReference type="EMBL" id="SHF98921.1"/>
    </source>
</evidence>
<reference evidence="2 3" key="1">
    <citation type="submission" date="2016-11" db="EMBL/GenBank/DDBJ databases">
        <authorList>
            <person name="Jaros S."/>
            <person name="Januszkiewicz K."/>
            <person name="Wedrychowicz H."/>
        </authorList>
    </citation>
    <scope>NUCLEOTIDE SEQUENCE [LARGE SCALE GENOMIC DNA]</scope>
    <source>
        <strain evidence="2 3">DSM 26910</strain>
    </source>
</reference>
<dbReference type="AlphaFoldDB" id="A0A1M5G635"/>